<protein>
    <submittedName>
        <fullName evidence="1">Uncharacterized protein</fullName>
    </submittedName>
</protein>
<reference evidence="1 2" key="1">
    <citation type="submission" date="2014-07" db="EMBL/GenBank/DDBJ databases">
        <title>Genome Sequence of Rhodococcus opacus Strain R7, a Biodegrader of Mono- and Polycyclic Aromatic Hydrocarbons.</title>
        <authorList>
            <person name="Di Gennaro P."/>
            <person name="Zampolli J."/>
            <person name="Presti I."/>
            <person name="Cappelletti M."/>
            <person name="D'Ursi P."/>
            <person name="Orro A."/>
            <person name="Mezzelani A."/>
            <person name="Milanesi L."/>
        </authorList>
    </citation>
    <scope>NUCLEOTIDE SEQUENCE [LARGE SCALE GENOMIC DNA]</scope>
    <source>
        <strain evidence="1 2">R7</strain>
        <plasmid evidence="1">pPDG3</plasmid>
    </source>
</reference>
<keyword evidence="1" id="KW-0614">Plasmid</keyword>
<sequence length="114" mass="12664">MSDEIMTEFRAERLPDVDSPAQLAAAFAGRTRPNFTYEYDEGSQVQDNGVRALRAGDGLISYARICNTDREEAMTVFGDFLGDLHHLADAMGVDWDEAQRRGAVHYTAELYGAD</sequence>
<geneLocation type="plasmid" evidence="1 2">
    <name>pPDG3</name>
</geneLocation>
<gene>
    <name evidence="1" type="ORF">EP51_44630</name>
</gene>
<dbReference type="AlphaFoldDB" id="A0A076F0E8"/>
<proteinExistence type="predicted"/>
<dbReference type="Proteomes" id="UP000028488">
    <property type="component" value="Plasmid pPDG3"/>
</dbReference>
<evidence type="ECO:0000313" key="2">
    <source>
        <dbReference type="Proteomes" id="UP000028488"/>
    </source>
</evidence>
<dbReference type="EMBL" id="CP008950">
    <property type="protein sequence ID" value="AII11143.1"/>
    <property type="molecule type" value="Genomic_DNA"/>
</dbReference>
<organism evidence="1 2">
    <name type="scientific">Rhodococcus opacus</name>
    <name type="common">Nocardia opaca</name>
    <dbReference type="NCBI Taxonomy" id="37919"/>
    <lineage>
        <taxon>Bacteria</taxon>
        <taxon>Bacillati</taxon>
        <taxon>Actinomycetota</taxon>
        <taxon>Actinomycetes</taxon>
        <taxon>Mycobacteriales</taxon>
        <taxon>Nocardiaceae</taxon>
        <taxon>Rhodococcus</taxon>
    </lineage>
</organism>
<name>A0A076F0E8_RHOOP</name>
<evidence type="ECO:0000313" key="1">
    <source>
        <dbReference type="EMBL" id="AII11143.1"/>
    </source>
</evidence>
<accession>A0A076F0E8</accession>